<protein>
    <recommendedName>
        <fullName evidence="7">Major facilitator superfamily (MFS) profile domain-containing protein</fullName>
    </recommendedName>
</protein>
<dbReference type="Pfam" id="PF00083">
    <property type="entry name" value="Sugar_tr"/>
    <property type="match status" value="1"/>
</dbReference>
<feature type="transmembrane region" description="Helical" evidence="6">
    <location>
        <begin position="331"/>
        <end position="354"/>
    </location>
</feature>
<feature type="transmembrane region" description="Helical" evidence="6">
    <location>
        <begin position="108"/>
        <end position="124"/>
    </location>
</feature>
<dbReference type="InterPro" id="IPR036259">
    <property type="entry name" value="MFS_trans_sf"/>
</dbReference>
<feature type="transmembrane region" description="Helical" evidence="6">
    <location>
        <begin position="298"/>
        <end position="319"/>
    </location>
</feature>
<dbReference type="SUPFAM" id="SSF103473">
    <property type="entry name" value="MFS general substrate transporter"/>
    <property type="match status" value="1"/>
</dbReference>
<dbReference type="PROSITE" id="PS50850">
    <property type="entry name" value="MFS"/>
    <property type="match status" value="1"/>
</dbReference>
<feature type="transmembrane region" description="Helical" evidence="6">
    <location>
        <begin position="136"/>
        <end position="154"/>
    </location>
</feature>
<dbReference type="InterPro" id="IPR020846">
    <property type="entry name" value="MFS_dom"/>
</dbReference>
<dbReference type="CDD" id="cd17317">
    <property type="entry name" value="MFS_SLC22"/>
    <property type="match status" value="1"/>
</dbReference>
<organism evidence="8 9">
    <name type="scientific">Porites evermanni</name>
    <dbReference type="NCBI Taxonomy" id="104178"/>
    <lineage>
        <taxon>Eukaryota</taxon>
        <taxon>Metazoa</taxon>
        <taxon>Cnidaria</taxon>
        <taxon>Anthozoa</taxon>
        <taxon>Hexacorallia</taxon>
        <taxon>Scleractinia</taxon>
        <taxon>Fungiina</taxon>
        <taxon>Poritidae</taxon>
        <taxon>Porites</taxon>
    </lineage>
</organism>
<keyword evidence="2 6" id="KW-0812">Transmembrane</keyword>
<evidence type="ECO:0000259" key="7">
    <source>
        <dbReference type="PROSITE" id="PS50850"/>
    </source>
</evidence>
<feature type="transmembrane region" description="Helical" evidence="6">
    <location>
        <begin position="449"/>
        <end position="468"/>
    </location>
</feature>
<feature type="transmembrane region" description="Helical" evidence="6">
    <location>
        <begin position="387"/>
        <end position="410"/>
    </location>
</feature>
<evidence type="ECO:0000313" key="8">
    <source>
        <dbReference type="EMBL" id="CAH3155267.1"/>
    </source>
</evidence>
<dbReference type="InterPro" id="IPR005828">
    <property type="entry name" value="MFS_sugar_transport-like"/>
</dbReference>
<sequence>MDFDTALEHVGEFGRHQTRIYFIVSLISVPLASQMLIVVFIGAVPEWKCPSPNGDILHCNSSHPSCCDKDGSICPGAEFTTGMSEISSLATEWDLACGNRYKTELTQSIYVFGYMFGVLIFGILSDKYGRRRPWLFAYIVGGILTVMSGFVQTYEEFITLRFAMGLLSGGGGLISYVLSSESIGPSYRGSAGTWQQGFYAFGYVVLTLEAYFIRDWRTLTFFSILPSFVVLFIFKTIPESPRWLASHGKIKEAEHILRKIGKENGSRNNEVIFLKVDSRTEWKTSQYGALDLFTHRSVCPVTGIMMLSWCVNSMVYYGLALNVKNLGGSLYINFVLASLIELPSFAVTQFFLSWLGRRKTLFCFLLGASLSCFLCMFLQSHSGENTAAISMTALAGRFCISASFAVLYVYSAELFPTVVRNAGMGISSLSARVGGMVAPFIVLLGDQNISLPMLVFALTALLAAMAGLKLHETQGRPLPETFEDLDGNHPRKVHVKSNGDP</sequence>
<gene>
    <name evidence="8" type="ORF">PEVE_00001671</name>
</gene>
<evidence type="ECO:0000256" key="1">
    <source>
        <dbReference type="ARBA" id="ARBA00004141"/>
    </source>
</evidence>
<dbReference type="PANTHER" id="PTHR24064">
    <property type="entry name" value="SOLUTE CARRIER FAMILY 22 MEMBER"/>
    <property type="match status" value="1"/>
</dbReference>
<dbReference type="Gene3D" id="1.20.1250.20">
    <property type="entry name" value="MFS general substrate transporter like domains"/>
    <property type="match status" value="1"/>
</dbReference>
<keyword evidence="3 6" id="KW-1133">Transmembrane helix</keyword>
<dbReference type="Proteomes" id="UP001159427">
    <property type="component" value="Unassembled WGS sequence"/>
</dbReference>
<evidence type="ECO:0000313" key="9">
    <source>
        <dbReference type="Proteomes" id="UP001159427"/>
    </source>
</evidence>
<feature type="transmembrane region" description="Helical" evidence="6">
    <location>
        <begin position="422"/>
        <end position="443"/>
    </location>
</feature>
<comment type="caution">
    <text evidence="8">The sequence shown here is derived from an EMBL/GenBank/DDBJ whole genome shotgun (WGS) entry which is preliminary data.</text>
</comment>
<reference evidence="8 9" key="1">
    <citation type="submission" date="2022-05" db="EMBL/GenBank/DDBJ databases">
        <authorList>
            <consortium name="Genoscope - CEA"/>
            <person name="William W."/>
        </authorList>
    </citation>
    <scope>NUCLEOTIDE SEQUENCE [LARGE SCALE GENOMIC DNA]</scope>
</reference>
<feature type="transmembrane region" description="Helical" evidence="6">
    <location>
        <begin position="219"/>
        <end position="237"/>
    </location>
</feature>
<keyword evidence="4 6" id="KW-0472">Membrane</keyword>
<evidence type="ECO:0000256" key="4">
    <source>
        <dbReference type="ARBA" id="ARBA00023136"/>
    </source>
</evidence>
<evidence type="ECO:0000256" key="5">
    <source>
        <dbReference type="SAM" id="MobiDB-lite"/>
    </source>
</evidence>
<feature type="domain" description="Major facilitator superfamily (MFS) profile" evidence="7">
    <location>
        <begin position="20"/>
        <end position="475"/>
    </location>
</feature>
<evidence type="ECO:0000256" key="3">
    <source>
        <dbReference type="ARBA" id="ARBA00022989"/>
    </source>
</evidence>
<keyword evidence="9" id="KW-1185">Reference proteome</keyword>
<evidence type="ECO:0000256" key="2">
    <source>
        <dbReference type="ARBA" id="ARBA00022692"/>
    </source>
</evidence>
<comment type="subcellular location">
    <subcellularLocation>
        <location evidence="1">Membrane</location>
        <topology evidence="1">Multi-pass membrane protein</topology>
    </subcellularLocation>
</comment>
<feature type="transmembrane region" description="Helical" evidence="6">
    <location>
        <begin position="191"/>
        <end position="213"/>
    </location>
</feature>
<feature type="transmembrane region" description="Helical" evidence="6">
    <location>
        <begin position="20"/>
        <end position="44"/>
    </location>
</feature>
<feature type="region of interest" description="Disordered" evidence="5">
    <location>
        <begin position="479"/>
        <end position="501"/>
    </location>
</feature>
<proteinExistence type="predicted"/>
<feature type="transmembrane region" description="Helical" evidence="6">
    <location>
        <begin position="361"/>
        <end position="381"/>
    </location>
</feature>
<dbReference type="EMBL" id="CALNXI010001095">
    <property type="protein sequence ID" value="CAH3155267.1"/>
    <property type="molecule type" value="Genomic_DNA"/>
</dbReference>
<feature type="transmembrane region" description="Helical" evidence="6">
    <location>
        <begin position="160"/>
        <end position="179"/>
    </location>
</feature>
<name>A0ABN8Q2F7_9CNID</name>
<accession>A0ABN8Q2F7</accession>
<evidence type="ECO:0000256" key="6">
    <source>
        <dbReference type="SAM" id="Phobius"/>
    </source>
</evidence>